<dbReference type="SUPFAM" id="SSF56059">
    <property type="entry name" value="Glutathione synthetase ATP-binding domain-like"/>
    <property type="match status" value="1"/>
</dbReference>
<dbReference type="InterPro" id="IPR011761">
    <property type="entry name" value="ATP-grasp"/>
</dbReference>
<dbReference type="InterPro" id="IPR011054">
    <property type="entry name" value="Rudment_hybrid_motif"/>
</dbReference>
<dbReference type="SUPFAM" id="SSF51246">
    <property type="entry name" value="Rudiment single hybrid motif"/>
    <property type="match status" value="1"/>
</dbReference>
<evidence type="ECO:0000313" key="8">
    <source>
        <dbReference type="Proteomes" id="UP001316189"/>
    </source>
</evidence>
<dbReference type="InterPro" id="IPR040686">
    <property type="entry name" value="PurK_C"/>
</dbReference>
<dbReference type="InterPro" id="IPR054350">
    <property type="entry name" value="PurT/PurK_preATP-grasp"/>
</dbReference>
<dbReference type="Pfam" id="PF17769">
    <property type="entry name" value="PurK_C"/>
    <property type="match status" value="1"/>
</dbReference>
<dbReference type="Pfam" id="PF22660">
    <property type="entry name" value="RS_preATP-grasp-like"/>
    <property type="match status" value="1"/>
</dbReference>
<dbReference type="RefSeq" id="WP_227570747.1">
    <property type="nucleotide sequence ID" value="NZ_CP101988.1"/>
</dbReference>
<dbReference type="PANTHER" id="PTHR11609:SF5">
    <property type="entry name" value="PHOSPHORIBOSYLAMINOIMIDAZOLE CARBOXYLASE"/>
    <property type="match status" value="1"/>
</dbReference>
<dbReference type="PANTHER" id="PTHR11609">
    <property type="entry name" value="PURINE BIOSYNTHESIS PROTEIN 6/7, PUR6/7"/>
    <property type="match status" value="1"/>
</dbReference>
<keyword evidence="3 4" id="KW-0067">ATP-binding</keyword>
<dbReference type="InterPro" id="IPR003135">
    <property type="entry name" value="ATP-grasp_carboxylate-amine"/>
</dbReference>
<evidence type="ECO:0000256" key="3">
    <source>
        <dbReference type="ARBA" id="ARBA00022840"/>
    </source>
</evidence>
<dbReference type="Pfam" id="PF02222">
    <property type="entry name" value="ATP-grasp"/>
    <property type="match status" value="1"/>
</dbReference>
<comment type="similarity">
    <text evidence="4 5">Belongs to the PurK/PurT family.</text>
</comment>
<evidence type="ECO:0000313" key="7">
    <source>
        <dbReference type="EMBL" id="UUI74537.1"/>
    </source>
</evidence>
<feature type="binding site" evidence="4">
    <location>
        <position position="189"/>
    </location>
    <ligand>
        <name>ATP</name>
        <dbReference type="ChEBI" id="CHEBI:30616"/>
    </ligand>
</feature>
<feature type="binding site" evidence="4">
    <location>
        <begin position="273"/>
        <end position="274"/>
    </location>
    <ligand>
        <name>ATP</name>
        <dbReference type="ChEBI" id="CHEBI:30616"/>
    </ligand>
</feature>
<name>A0ABY5KVI3_9CELL</name>
<feature type="binding site" evidence="4">
    <location>
        <position position="143"/>
    </location>
    <ligand>
        <name>ATP</name>
        <dbReference type="ChEBI" id="CHEBI:30616"/>
    </ligand>
</feature>
<dbReference type="SUPFAM" id="SSF52440">
    <property type="entry name" value="PreATP-grasp domain"/>
    <property type="match status" value="1"/>
</dbReference>
<dbReference type="NCBIfam" id="NF004680">
    <property type="entry name" value="PRK06019.1-6"/>
    <property type="match status" value="1"/>
</dbReference>
<protein>
    <recommendedName>
        <fullName evidence="4 5">N5-carboxyaminoimidazole ribonucleotide synthase</fullName>
        <shortName evidence="4 5">N5-CAIR synthase</shortName>
        <ecNumber evidence="4 5">6.3.4.18</ecNumber>
    </recommendedName>
    <alternativeName>
        <fullName evidence="4 5">5-(carboxyamino)imidazole ribonucleotide synthetase</fullName>
    </alternativeName>
</protein>
<dbReference type="EMBL" id="CP101988">
    <property type="protein sequence ID" value="UUI74537.1"/>
    <property type="molecule type" value="Genomic_DNA"/>
</dbReference>
<gene>
    <name evidence="4 5" type="primary">purK</name>
    <name evidence="7" type="ORF">NP064_12120</name>
</gene>
<dbReference type="EC" id="6.3.4.18" evidence="4 5"/>
<feature type="domain" description="ATP-grasp" evidence="6">
    <location>
        <begin position="107"/>
        <end position="303"/>
    </location>
</feature>
<evidence type="ECO:0000256" key="2">
    <source>
        <dbReference type="ARBA" id="ARBA00022755"/>
    </source>
</evidence>
<evidence type="ECO:0000256" key="4">
    <source>
        <dbReference type="HAMAP-Rule" id="MF_01928"/>
    </source>
</evidence>
<dbReference type="Gene3D" id="3.30.1490.20">
    <property type="entry name" value="ATP-grasp fold, A domain"/>
    <property type="match status" value="1"/>
</dbReference>
<dbReference type="InterPro" id="IPR016185">
    <property type="entry name" value="PreATP-grasp_dom_sf"/>
</dbReference>
<dbReference type="GO" id="GO:0034028">
    <property type="term" value="F:5-(carboxyamino)imidazole ribonucleotide synthase activity"/>
    <property type="evidence" value="ECO:0007669"/>
    <property type="project" value="UniProtKB-EC"/>
</dbReference>
<proteinExistence type="inferred from homology"/>
<keyword evidence="8" id="KW-1185">Reference proteome</keyword>
<comment type="function">
    <text evidence="5">Catalyzes the ATP-dependent conversion of 5-aminoimidazole ribonucleotide (AIR) and HCO(3)- to N5-carboxyaminoimidazole ribonucleotide (N5-CAIR).</text>
</comment>
<comment type="caution">
    <text evidence="4">Lacks conserved residue(s) required for the propagation of feature annotation.</text>
</comment>
<comment type="pathway">
    <text evidence="4 5">Purine metabolism; IMP biosynthesis via de novo pathway; 5-amino-1-(5-phospho-D-ribosyl)imidazole-4-carboxylate from 5-amino-1-(5-phospho-D-ribosyl)imidazole (N5-CAIR route): step 1/2.</text>
</comment>
<dbReference type="Gene3D" id="3.40.50.20">
    <property type="match status" value="1"/>
</dbReference>
<dbReference type="HAMAP" id="MF_01928">
    <property type="entry name" value="PurK"/>
    <property type="match status" value="1"/>
</dbReference>
<feature type="binding site" evidence="4">
    <location>
        <position position="103"/>
    </location>
    <ligand>
        <name>ATP</name>
        <dbReference type="ChEBI" id="CHEBI:30616"/>
    </ligand>
</feature>
<organism evidence="7 8">
    <name type="scientific">Cellulomonas chengniuliangii</name>
    <dbReference type="NCBI Taxonomy" id="2968084"/>
    <lineage>
        <taxon>Bacteria</taxon>
        <taxon>Bacillati</taxon>
        <taxon>Actinomycetota</taxon>
        <taxon>Actinomycetes</taxon>
        <taxon>Micrococcales</taxon>
        <taxon>Cellulomonadaceae</taxon>
        <taxon>Cellulomonas</taxon>
    </lineage>
</organism>
<comment type="subunit">
    <text evidence="4 5">Homodimer.</text>
</comment>
<reference evidence="7 8" key="1">
    <citation type="submission" date="2022-07" db="EMBL/GenBank/DDBJ databases">
        <title>Novel species in genus cellulomonas.</title>
        <authorList>
            <person name="Ye L."/>
        </authorList>
    </citation>
    <scope>NUCLEOTIDE SEQUENCE [LARGE SCALE GENOMIC DNA]</scope>
    <source>
        <strain evidence="8">zg-Y338</strain>
    </source>
</reference>
<keyword evidence="1 4" id="KW-0547">Nucleotide-binding</keyword>
<dbReference type="Gene3D" id="3.30.470.20">
    <property type="entry name" value="ATP-grasp fold, B domain"/>
    <property type="match status" value="1"/>
</dbReference>
<keyword evidence="2 4" id="KW-0658">Purine biosynthesis</keyword>
<evidence type="ECO:0000259" key="6">
    <source>
        <dbReference type="PROSITE" id="PS50975"/>
    </source>
</evidence>
<dbReference type="Proteomes" id="UP001316189">
    <property type="component" value="Chromosome"/>
</dbReference>
<dbReference type="InterPro" id="IPR013815">
    <property type="entry name" value="ATP_grasp_subdomain_1"/>
</dbReference>
<dbReference type="PROSITE" id="PS50975">
    <property type="entry name" value="ATP_GRASP"/>
    <property type="match status" value="1"/>
</dbReference>
<evidence type="ECO:0000256" key="5">
    <source>
        <dbReference type="RuleBase" id="RU361200"/>
    </source>
</evidence>
<accession>A0ABY5KVI3</accession>
<sequence length="393" mass="40548">MAAAVVAVVGGGQLARMMAPAATALGVRLRVLVEDAESSAAQVVVDSPVGVASEAADVDALVDGAQVLTFEHEHVPNALLEKLVGRGVPVHPGPDALVHAQDKRVMRERLTALGVPCPRWAPVTDAASLDAFLAAGGGAAVVKTVRGGYDGKGVRVVRSSAEAADWITRAESGSGAPLIAEELVPFSRELAVLVARNPSGEVRTWPVVESVQEGGVCAEVVAPAPGLHPETAAAANDLAVRIAEGLGVTGVLAVELFEVPGSAPGEAPRVLVNELAMRPHNSGHWTIDGAVTSQFEQHLRAVLDLPLGDTTARAPWTVMVNVLGSARAELTDGLAPVMRHDPAAKVHLYGKGVRPGRKLGHVNVSGDDLADVRARARAAAALLRGDHPEPKDS</sequence>
<comment type="function">
    <text evidence="4">Catalyzes the ATP-dependent conversion of 5-aminoimidazole ribonucleotide (AIR) and HCO(3)(-) to N5-carboxyaminoimidazole ribonucleotide (N5-CAIR).</text>
</comment>
<dbReference type="InterPro" id="IPR005875">
    <property type="entry name" value="PurK"/>
</dbReference>
<comment type="catalytic activity">
    <reaction evidence="4 5">
        <text>5-amino-1-(5-phospho-beta-D-ribosyl)imidazole + hydrogencarbonate + ATP = 5-carboxyamino-1-(5-phospho-D-ribosyl)imidazole + ADP + phosphate + 2 H(+)</text>
        <dbReference type="Rhea" id="RHEA:19317"/>
        <dbReference type="ChEBI" id="CHEBI:15378"/>
        <dbReference type="ChEBI" id="CHEBI:17544"/>
        <dbReference type="ChEBI" id="CHEBI:30616"/>
        <dbReference type="ChEBI" id="CHEBI:43474"/>
        <dbReference type="ChEBI" id="CHEBI:58730"/>
        <dbReference type="ChEBI" id="CHEBI:137981"/>
        <dbReference type="ChEBI" id="CHEBI:456216"/>
        <dbReference type="EC" id="6.3.4.18"/>
    </reaction>
</comment>
<evidence type="ECO:0000256" key="1">
    <source>
        <dbReference type="ARBA" id="ARBA00022741"/>
    </source>
</evidence>
<dbReference type="NCBIfam" id="TIGR01161">
    <property type="entry name" value="purK"/>
    <property type="match status" value="1"/>
</dbReference>
<keyword evidence="4 5" id="KW-0436">Ligase</keyword>
<feature type="binding site" evidence="4">
    <location>
        <begin position="181"/>
        <end position="184"/>
    </location>
    <ligand>
        <name>ATP</name>
        <dbReference type="ChEBI" id="CHEBI:30616"/>
    </ligand>
</feature>
<dbReference type="NCBIfam" id="NF004679">
    <property type="entry name" value="PRK06019.1-5"/>
    <property type="match status" value="1"/>
</dbReference>